<dbReference type="AlphaFoldDB" id="A0A3B7M1S9"/>
<dbReference type="InterPro" id="IPR038666">
    <property type="entry name" value="SSP1_head-tail_sf"/>
</dbReference>
<dbReference type="RefSeq" id="WP_087514338.1">
    <property type="nucleotide sequence ID" value="NZ_CP032134.1"/>
</dbReference>
<accession>A0A3B7M1S9</accession>
<proteinExistence type="predicted"/>
<dbReference type="Pfam" id="PF05521">
    <property type="entry name" value="Phage_HCP"/>
    <property type="match status" value="1"/>
</dbReference>
<reference evidence="2" key="1">
    <citation type="submission" date="2018-09" db="EMBL/GenBank/DDBJ databases">
        <title>The complete genome of Acinetobacter sp. strain WCHAc010005.</title>
        <authorList>
            <person name="Hu Y."/>
            <person name="Long H."/>
            <person name="Feng Y."/>
            <person name="Zong Z."/>
        </authorList>
    </citation>
    <scope>NUCLEOTIDE SEQUENCE [LARGE SCALE GENOMIC DNA]</scope>
    <source>
        <strain evidence="2">WCHAc010005</strain>
    </source>
</reference>
<evidence type="ECO:0000313" key="2">
    <source>
        <dbReference type="Proteomes" id="UP000263753"/>
    </source>
</evidence>
<dbReference type="EMBL" id="CP032134">
    <property type="protein sequence ID" value="AXY56639.1"/>
    <property type="molecule type" value="Genomic_DNA"/>
</dbReference>
<organism evidence="1 2">
    <name type="scientific">Acinetobacter chinensis</name>
    <dbReference type="NCBI Taxonomy" id="2004650"/>
    <lineage>
        <taxon>Bacteria</taxon>
        <taxon>Pseudomonadati</taxon>
        <taxon>Pseudomonadota</taxon>
        <taxon>Gammaproteobacteria</taxon>
        <taxon>Moraxellales</taxon>
        <taxon>Moraxellaceae</taxon>
        <taxon>Acinetobacter</taxon>
    </lineage>
</organism>
<dbReference type="InterPro" id="IPR008767">
    <property type="entry name" value="Phage_SPP1_head-tail_adaptor"/>
</dbReference>
<dbReference type="Proteomes" id="UP000263753">
    <property type="component" value="Chromosome"/>
</dbReference>
<evidence type="ECO:0000313" key="1">
    <source>
        <dbReference type="EMBL" id="AXY56639.1"/>
    </source>
</evidence>
<name>A0A3B7M1S9_9GAMM</name>
<dbReference type="NCBIfam" id="TIGR01563">
    <property type="entry name" value="gp16_SPP1"/>
    <property type="match status" value="1"/>
</dbReference>
<sequence>MGIQAGKLRHRITLQEYRSERDGYNNELDPVWTDVRKLWAKVEFLSVKDTLTARAAGTEINARLIIRKRSDITTLMRVLWGGYVFQVISPAKPDNDDAETYATFELKVVE</sequence>
<dbReference type="KEGG" id="achi:CDG60_08690"/>
<gene>
    <name evidence="1" type="ORF">CDG60_08690</name>
</gene>
<protein>
    <submittedName>
        <fullName evidence="1">Head-tail adaptor protein</fullName>
    </submittedName>
</protein>
<dbReference type="Gene3D" id="2.40.10.270">
    <property type="entry name" value="Bacteriophage SPP1 head-tail adaptor protein"/>
    <property type="match status" value="1"/>
</dbReference>